<dbReference type="InterPro" id="IPR036661">
    <property type="entry name" value="Luciferase-like_sf"/>
</dbReference>
<reference evidence="3" key="1">
    <citation type="submission" date="2017-06" db="EMBL/GenBank/DDBJ databases">
        <authorList>
            <person name="Varghese N."/>
            <person name="Submissions S."/>
        </authorList>
    </citation>
    <scope>NUCLEOTIDE SEQUENCE [LARGE SCALE GENOMIC DNA]</scope>
    <source>
        <strain evidence="3">JCM 23211</strain>
    </source>
</reference>
<dbReference type="PANTHER" id="PTHR43244">
    <property type="match status" value="1"/>
</dbReference>
<gene>
    <name evidence="2" type="ORF">SAMN05421642_12473</name>
</gene>
<organism evidence="2 3">
    <name type="scientific">Rhodococcoides kyotonense</name>
    <dbReference type="NCBI Taxonomy" id="398843"/>
    <lineage>
        <taxon>Bacteria</taxon>
        <taxon>Bacillati</taxon>
        <taxon>Actinomycetota</taxon>
        <taxon>Actinomycetes</taxon>
        <taxon>Mycobacteriales</taxon>
        <taxon>Nocardiaceae</taxon>
        <taxon>Rhodococcoides</taxon>
    </lineage>
</organism>
<dbReference type="PANTHER" id="PTHR43244:SF2">
    <property type="entry name" value="CONSERVED HYPOTHETICAL ALANINE AND PROLINE-RICH PROTEIN"/>
    <property type="match status" value="1"/>
</dbReference>
<dbReference type="Pfam" id="PF00296">
    <property type="entry name" value="Bac_luciferase"/>
    <property type="match status" value="1"/>
</dbReference>
<dbReference type="GO" id="GO:0016705">
    <property type="term" value="F:oxidoreductase activity, acting on paired donors, with incorporation or reduction of molecular oxygen"/>
    <property type="evidence" value="ECO:0007669"/>
    <property type="project" value="InterPro"/>
</dbReference>
<dbReference type="InterPro" id="IPR019919">
    <property type="entry name" value="Lucif-like_OxRdtase_MSMEG_2256"/>
</dbReference>
<name>A0A239MZG4_9NOCA</name>
<proteinExistence type="predicted"/>
<dbReference type="Gene3D" id="3.20.20.30">
    <property type="entry name" value="Luciferase-like domain"/>
    <property type="match status" value="1"/>
</dbReference>
<dbReference type="RefSeq" id="WP_089252050.1">
    <property type="nucleotide sequence ID" value="NZ_FZOW01000024.1"/>
</dbReference>
<dbReference type="Proteomes" id="UP000198327">
    <property type="component" value="Unassembled WGS sequence"/>
</dbReference>
<keyword evidence="3" id="KW-1185">Reference proteome</keyword>
<protein>
    <submittedName>
        <fullName evidence="2">Probable F420-dependent oxidoreductase, MSMEG_2256 family</fullName>
    </submittedName>
</protein>
<dbReference type="AlphaFoldDB" id="A0A239MZG4"/>
<dbReference type="CDD" id="cd01097">
    <property type="entry name" value="Tetrahydromethanopterin_reductase"/>
    <property type="match status" value="1"/>
</dbReference>
<dbReference type="OrthoDB" id="3284378at2"/>
<evidence type="ECO:0000313" key="3">
    <source>
        <dbReference type="Proteomes" id="UP000198327"/>
    </source>
</evidence>
<dbReference type="InterPro" id="IPR050564">
    <property type="entry name" value="F420-G6PD/mer"/>
</dbReference>
<dbReference type="SUPFAM" id="SSF51679">
    <property type="entry name" value="Bacterial luciferase-like"/>
    <property type="match status" value="1"/>
</dbReference>
<sequence length="334" mass="36257">MTEDSVAKPLVVDFYPGNGLTLDSAESVARATESAGIGGLWALEAPREPFGPLAVAALATSTLHLRTAVAVAFARNPMILAQHAHELARVSSGRFVLGIGTQVRAHIERRFSEQWSHPARRMAEYIEAVRAIWKAWNEQEPLDFRGEFHSHTLMTPMFDPGPSGQSPPPIHLAAVGPAMVKVAVTHADGLVLHPLSSRRSITETVLPVVGDRLDGAFELSCPALVVTGNTDDERDKAREAVRKQIAFYASTPAYRSLFELYGEGDRAAALQTRARAGDWDGMTSLITDELLQEFSVDGAPNQLTGLLLERFSGVVDRVAIYAPYPIDADVLVQL</sequence>
<dbReference type="EMBL" id="FZOW01000024">
    <property type="protein sequence ID" value="SNT47592.1"/>
    <property type="molecule type" value="Genomic_DNA"/>
</dbReference>
<feature type="domain" description="Luciferase-like" evidence="1">
    <location>
        <begin position="21"/>
        <end position="315"/>
    </location>
</feature>
<accession>A0A239MZG4</accession>
<dbReference type="InterPro" id="IPR011251">
    <property type="entry name" value="Luciferase-like_dom"/>
</dbReference>
<evidence type="ECO:0000313" key="2">
    <source>
        <dbReference type="EMBL" id="SNT47592.1"/>
    </source>
</evidence>
<dbReference type="NCBIfam" id="TIGR03617">
    <property type="entry name" value="F420_MSMEG_2256"/>
    <property type="match status" value="1"/>
</dbReference>
<evidence type="ECO:0000259" key="1">
    <source>
        <dbReference type="Pfam" id="PF00296"/>
    </source>
</evidence>